<dbReference type="Proteomes" id="UP000601223">
    <property type="component" value="Unassembled WGS sequence"/>
</dbReference>
<name>A0A8J3JKF5_9ACTN</name>
<keyword evidence="2" id="KW-1185">Reference proteome</keyword>
<dbReference type="AlphaFoldDB" id="A0A8J3JKF5"/>
<protein>
    <submittedName>
        <fullName evidence="1">Uncharacterized protein</fullName>
    </submittedName>
</protein>
<dbReference type="EMBL" id="BONF01000006">
    <property type="protein sequence ID" value="GIF79564.1"/>
    <property type="molecule type" value="Genomic_DNA"/>
</dbReference>
<gene>
    <name evidence="1" type="ORF">Cba03nite_09130</name>
</gene>
<proteinExistence type="predicted"/>
<reference evidence="1 2" key="1">
    <citation type="submission" date="2021-01" db="EMBL/GenBank/DDBJ databases">
        <title>Whole genome shotgun sequence of Catellatospora bangladeshensis NBRC 107357.</title>
        <authorList>
            <person name="Komaki H."/>
            <person name="Tamura T."/>
        </authorList>
    </citation>
    <scope>NUCLEOTIDE SEQUENCE [LARGE SCALE GENOMIC DNA]</scope>
    <source>
        <strain evidence="1 2">NBRC 107357</strain>
    </source>
</reference>
<sequence>MTERQTAPAVDRKNSRHESDVLLRQLDGHLARLQADQPGHSGHEFALAERIAHHLRALIRETVRASAVDRARVRAAVHYFVVRNRDARHPHSHARPAHVDIWVVNDIIRDLGRHDLLIPEPSIA</sequence>
<organism evidence="1 2">
    <name type="scientific">Catellatospora bangladeshensis</name>
    <dbReference type="NCBI Taxonomy" id="310355"/>
    <lineage>
        <taxon>Bacteria</taxon>
        <taxon>Bacillati</taxon>
        <taxon>Actinomycetota</taxon>
        <taxon>Actinomycetes</taxon>
        <taxon>Micromonosporales</taxon>
        <taxon>Micromonosporaceae</taxon>
        <taxon>Catellatospora</taxon>
    </lineage>
</organism>
<dbReference type="RefSeq" id="WP_203742180.1">
    <property type="nucleotide sequence ID" value="NZ_BONF01000006.1"/>
</dbReference>
<accession>A0A8J3JKF5</accession>
<comment type="caution">
    <text evidence="1">The sequence shown here is derived from an EMBL/GenBank/DDBJ whole genome shotgun (WGS) entry which is preliminary data.</text>
</comment>
<evidence type="ECO:0000313" key="1">
    <source>
        <dbReference type="EMBL" id="GIF79564.1"/>
    </source>
</evidence>
<evidence type="ECO:0000313" key="2">
    <source>
        <dbReference type="Proteomes" id="UP000601223"/>
    </source>
</evidence>